<name>A0ABQ9IHX3_9NEOP</name>
<reference evidence="2 3" key="1">
    <citation type="submission" date="2023-02" db="EMBL/GenBank/DDBJ databases">
        <title>LHISI_Scaffold_Assembly.</title>
        <authorList>
            <person name="Stuart O.P."/>
            <person name="Cleave R."/>
            <person name="Magrath M.J.L."/>
            <person name="Mikheyev A.S."/>
        </authorList>
    </citation>
    <scope>NUCLEOTIDE SEQUENCE [LARGE SCALE GENOMIC DNA]</scope>
    <source>
        <strain evidence="2">Daus_M_001</strain>
        <tissue evidence="2">Leg muscle</tissue>
    </source>
</reference>
<dbReference type="Proteomes" id="UP001159363">
    <property type="component" value="Chromosome 1"/>
</dbReference>
<dbReference type="PANTHER" id="PTHR46599">
    <property type="entry name" value="PIGGYBAC TRANSPOSABLE ELEMENT-DERIVED PROTEIN 4"/>
    <property type="match status" value="1"/>
</dbReference>
<feature type="domain" description="PiggyBac transposable element-derived protein" evidence="1">
    <location>
        <begin position="61"/>
        <end position="102"/>
    </location>
</feature>
<evidence type="ECO:0000313" key="2">
    <source>
        <dbReference type="EMBL" id="KAJ8896314.1"/>
    </source>
</evidence>
<dbReference type="Pfam" id="PF13843">
    <property type="entry name" value="DDE_Tnp_1_7"/>
    <property type="match status" value="2"/>
</dbReference>
<evidence type="ECO:0000313" key="3">
    <source>
        <dbReference type="Proteomes" id="UP001159363"/>
    </source>
</evidence>
<dbReference type="EMBL" id="JARBHB010000001">
    <property type="protein sequence ID" value="KAJ8896314.1"/>
    <property type="molecule type" value="Genomic_DNA"/>
</dbReference>
<dbReference type="InterPro" id="IPR029526">
    <property type="entry name" value="PGBD"/>
</dbReference>
<gene>
    <name evidence="2" type="ORF">PR048_001658</name>
</gene>
<protein>
    <recommendedName>
        <fullName evidence="1">PiggyBac transposable element-derived protein domain-containing protein</fullName>
    </recommendedName>
</protein>
<proteinExistence type="predicted"/>
<comment type="caution">
    <text evidence="2">The sequence shown here is derived from an EMBL/GenBank/DDBJ whole genome shotgun (WGS) entry which is preliminary data.</text>
</comment>
<sequence length="102" mass="11932">MCLVKKPSISDYWAKKSILCTPFPSSVMSRNRFKAVLSNLHLNDNNNYIARNQPNHDLFNLIMDEGMHGFRGQIHFKVYMKGKPKKYGIKLFVVYDVCTRYV</sequence>
<dbReference type="PANTHER" id="PTHR46599:SF3">
    <property type="entry name" value="PIGGYBAC TRANSPOSABLE ELEMENT-DERIVED PROTEIN 4"/>
    <property type="match status" value="1"/>
</dbReference>
<organism evidence="2 3">
    <name type="scientific">Dryococelus australis</name>
    <dbReference type="NCBI Taxonomy" id="614101"/>
    <lineage>
        <taxon>Eukaryota</taxon>
        <taxon>Metazoa</taxon>
        <taxon>Ecdysozoa</taxon>
        <taxon>Arthropoda</taxon>
        <taxon>Hexapoda</taxon>
        <taxon>Insecta</taxon>
        <taxon>Pterygota</taxon>
        <taxon>Neoptera</taxon>
        <taxon>Polyneoptera</taxon>
        <taxon>Phasmatodea</taxon>
        <taxon>Verophasmatodea</taxon>
        <taxon>Anareolatae</taxon>
        <taxon>Phasmatidae</taxon>
        <taxon>Eurycanthinae</taxon>
        <taxon>Dryococelus</taxon>
    </lineage>
</organism>
<accession>A0ABQ9IHX3</accession>
<keyword evidence="3" id="KW-1185">Reference proteome</keyword>
<evidence type="ECO:0000259" key="1">
    <source>
        <dbReference type="Pfam" id="PF13843"/>
    </source>
</evidence>
<feature type="domain" description="PiggyBac transposable element-derived protein" evidence="1">
    <location>
        <begin position="1"/>
        <end position="50"/>
    </location>
</feature>